<dbReference type="PANTHER" id="PTHR35368:SF1">
    <property type="entry name" value="HYDROPEROXIDE REDUCTASE"/>
    <property type="match status" value="1"/>
</dbReference>
<dbReference type="RefSeq" id="WP_092561642.1">
    <property type="nucleotide sequence ID" value="NZ_FNQV01000003.1"/>
</dbReference>
<dbReference type="OrthoDB" id="9811389at2"/>
<evidence type="ECO:0000313" key="1">
    <source>
        <dbReference type="EMBL" id="SDZ90430.1"/>
    </source>
</evidence>
<proteinExistence type="predicted"/>
<protein>
    <submittedName>
        <fullName evidence="1">Uncharacterized OsmC-related protein</fullName>
    </submittedName>
</protein>
<dbReference type="InterPro" id="IPR052924">
    <property type="entry name" value="OsmC/Ohr_hydroprdx_reductase"/>
</dbReference>
<dbReference type="EMBL" id="FNQV01000003">
    <property type="protein sequence ID" value="SDZ90430.1"/>
    <property type="molecule type" value="Genomic_DNA"/>
</dbReference>
<dbReference type="Proteomes" id="UP000199288">
    <property type="component" value="Unassembled WGS sequence"/>
</dbReference>
<dbReference type="InterPro" id="IPR015946">
    <property type="entry name" value="KH_dom-like_a/b"/>
</dbReference>
<name>A0A1H3WTY6_9ACTO</name>
<organism evidence="1 2">
    <name type="scientific">Bowdeniella nasicola</name>
    <dbReference type="NCBI Taxonomy" id="208480"/>
    <lineage>
        <taxon>Bacteria</taxon>
        <taxon>Bacillati</taxon>
        <taxon>Actinomycetota</taxon>
        <taxon>Actinomycetes</taxon>
        <taxon>Actinomycetales</taxon>
        <taxon>Actinomycetaceae</taxon>
        <taxon>Bowdeniella</taxon>
    </lineage>
</organism>
<dbReference type="SUPFAM" id="SSF82784">
    <property type="entry name" value="OsmC-like"/>
    <property type="match status" value="1"/>
</dbReference>
<accession>A0A1H3WTY6</accession>
<dbReference type="Gene3D" id="3.30.300.20">
    <property type="match status" value="1"/>
</dbReference>
<dbReference type="InterPro" id="IPR036102">
    <property type="entry name" value="OsmC/Ohrsf"/>
</dbReference>
<sequence>MSTATTVDTPAIASTPQLKSIRARGTWTGALRTDVEVGSFSFTTGEPVALGGDNSAPTPMDYVVGGFLGCLTVLIELVARERGIDIAVIRHTATAKLDRRGFAGLADVSPSFTSLEATVWVEATALTDEFAELIDQVEKRCPAYNLFHQAGCTPEVTWLLNGAEVSA</sequence>
<dbReference type="PANTHER" id="PTHR35368">
    <property type="entry name" value="HYDROPEROXIDE REDUCTASE"/>
    <property type="match status" value="1"/>
</dbReference>
<dbReference type="AlphaFoldDB" id="A0A1H3WTY6"/>
<dbReference type="Pfam" id="PF02566">
    <property type="entry name" value="OsmC"/>
    <property type="match status" value="1"/>
</dbReference>
<keyword evidence="2" id="KW-1185">Reference proteome</keyword>
<reference evidence="2" key="1">
    <citation type="submission" date="2016-10" db="EMBL/GenBank/DDBJ databases">
        <authorList>
            <person name="Varghese N."/>
            <person name="Submissions S."/>
        </authorList>
    </citation>
    <scope>NUCLEOTIDE SEQUENCE [LARGE SCALE GENOMIC DNA]</scope>
    <source>
        <strain evidence="2">KPR-1</strain>
    </source>
</reference>
<dbReference type="InterPro" id="IPR003718">
    <property type="entry name" value="OsmC/Ohr_fam"/>
</dbReference>
<gene>
    <name evidence="1" type="ORF">SAMN02910418_00489</name>
</gene>
<evidence type="ECO:0000313" key="2">
    <source>
        <dbReference type="Proteomes" id="UP000199288"/>
    </source>
</evidence>